<dbReference type="Gene3D" id="3.40.50.10790">
    <property type="entry name" value="S-adenosyl-l-methionine hydroxide adenosyltransferase, N-terminal"/>
    <property type="match status" value="1"/>
</dbReference>
<dbReference type="InterPro" id="IPR046470">
    <property type="entry name" value="SAM_HAT_C"/>
</dbReference>
<evidence type="ECO:0000313" key="5">
    <source>
        <dbReference type="EMBL" id="SUZ51704.1"/>
    </source>
</evidence>
<dbReference type="Pfam" id="PF20257">
    <property type="entry name" value="SAM_HAT_C"/>
    <property type="match status" value="1"/>
</dbReference>
<dbReference type="Pfam" id="PF01887">
    <property type="entry name" value="SAM_HAT_N"/>
    <property type="match status" value="1"/>
</dbReference>
<dbReference type="PANTHER" id="PTHR35092">
    <property type="entry name" value="CHLORINASE MJ1651"/>
    <property type="match status" value="1"/>
</dbReference>
<comment type="similarity">
    <text evidence="2">Belongs to the SAM hydrolase / SAM-dependent halogenase family.</text>
</comment>
<dbReference type="InterPro" id="IPR046469">
    <property type="entry name" value="SAM_HAT_N"/>
</dbReference>
<feature type="domain" description="S-adenosyl-l-methionine hydroxide adenosyltransferase C-terminal" evidence="4">
    <location>
        <begin position="180"/>
        <end position="265"/>
    </location>
</feature>
<evidence type="ECO:0000256" key="2">
    <source>
        <dbReference type="ARBA" id="ARBA00024035"/>
    </source>
</evidence>
<dbReference type="PANTHER" id="PTHR35092:SF1">
    <property type="entry name" value="CHLORINASE MJ1651"/>
    <property type="match status" value="1"/>
</dbReference>
<dbReference type="Gene3D" id="2.40.30.90">
    <property type="entry name" value="Bacterial fluorinating enzyme like"/>
    <property type="match status" value="1"/>
</dbReference>
<feature type="domain" description="S-adenosyl-l-methionine hydroxide adenosyltransferase N-terminal" evidence="3">
    <location>
        <begin position="8"/>
        <end position="155"/>
    </location>
</feature>
<dbReference type="SUPFAM" id="SSF101852">
    <property type="entry name" value="Bacterial fluorinating enzyme, C-terminal domain"/>
    <property type="match status" value="1"/>
</dbReference>
<reference evidence="5" key="1">
    <citation type="submission" date="2018-05" db="EMBL/GenBank/DDBJ databases">
        <authorList>
            <person name="Lanie J.A."/>
            <person name="Ng W.-L."/>
            <person name="Kazmierczak K.M."/>
            <person name="Andrzejewski T.M."/>
            <person name="Davidsen T.M."/>
            <person name="Wayne K.J."/>
            <person name="Tettelin H."/>
            <person name="Glass J.I."/>
            <person name="Rusch D."/>
            <person name="Podicherti R."/>
            <person name="Tsui H.-C.T."/>
            <person name="Winkler M.E."/>
        </authorList>
    </citation>
    <scope>NUCLEOTIDE SEQUENCE</scope>
</reference>
<proteinExistence type="inferred from homology"/>
<keyword evidence="1" id="KW-0949">S-adenosyl-L-methionine</keyword>
<evidence type="ECO:0000256" key="1">
    <source>
        <dbReference type="ARBA" id="ARBA00022691"/>
    </source>
</evidence>
<evidence type="ECO:0000259" key="3">
    <source>
        <dbReference type="Pfam" id="PF01887"/>
    </source>
</evidence>
<organism evidence="5">
    <name type="scientific">marine metagenome</name>
    <dbReference type="NCBI Taxonomy" id="408172"/>
    <lineage>
        <taxon>unclassified sequences</taxon>
        <taxon>metagenomes</taxon>
        <taxon>ecological metagenomes</taxon>
    </lineage>
</organism>
<protein>
    <recommendedName>
        <fullName evidence="6">SAM-dependent chlorinase/fluorinase</fullName>
    </recommendedName>
</protein>
<evidence type="ECO:0008006" key="6">
    <source>
        <dbReference type="Google" id="ProtNLM"/>
    </source>
</evidence>
<gene>
    <name evidence="5" type="ORF">METZ01_LOCUS4558</name>
</gene>
<sequence>VGRRYDTISFLSDYGTDDEFVGVVHSVVRGIAPHAHVVDITHGIGAHDVRAGGLALARSAQYLCPGVVLAVVDPGVGTDRRAVAVEVGGGESVLVGPDNGLLAPAVAMVGGADRAVSLTDPAWHLPSPGLTFDGRDVFAPVAAHLATGVDLGEMGDPIQPAGLLPGVLPVAAVESDGLHAEVLWVDRFGNLQLNVDPGELDALEAGDRYRVRVADRVLPAQRVSAYDDVPTGGLGVLVDSWGMVSLVVARASAAADLGIGAGGAVVLGPAGDDPGVTTRVTLGGRSASDDPEGT</sequence>
<accession>A0A381NCA2</accession>
<dbReference type="SUPFAM" id="SSF102522">
    <property type="entry name" value="Bacterial fluorinating enzyme, N-terminal domain"/>
    <property type="match status" value="1"/>
</dbReference>
<name>A0A381NCA2_9ZZZZ</name>
<dbReference type="EMBL" id="UINC01000234">
    <property type="protein sequence ID" value="SUZ51704.1"/>
    <property type="molecule type" value="Genomic_DNA"/>
</dbReference>
<feature type="non-terminal residue" evidence="5">
    <location>
        <position position="1"/>
    </location>
</feature>
<dbReference type="AlphaFoldDB" id="A0A381NCA2"/>
<dbReference type="InterPro" id="IPR023227">
    <property type="entry name" value="SAM_OH_AdoTrfase_C_sf"/>
</dbReference>
<evidence type="ECO:0000259" key="4">
    <source>
        <dbReference type="Pfam" id="PF20257"/>
    </source>
</evidence>
<dbReference type="PIRSF" id="PIRSF006779">
    <property type="entry name" value="UCP006779"/>
    <property type="match status" value="1"/>
</dbReference>
<dbReference type="InterPro" id="IPR002747">
    <property type="entry name" value="SAM_OH_AdoTrfase"/>
</dbReference>
<dbReference type="InterPro" id="IPR023228">
    <property type="entry name" value="SAM_OH_AdoTrfase_N_sf"/>
</dbReference>